<reference evidence="1 2" key="1">
    <citation type="submission" date="2015-05" db="EMBL/GenBank/DDBJ databases">
        <title>Photobacterium galathea sp. nov.</title>
        <authorList>
            <person name="Machado H."/>
            <person name="Gram L."/>
        </authorList>
    </citation>
    <scope>NUCLEOTIDE SEQUENCE [LARGE SCALE GENOMIC DNA]</scope>
    <source>
        <strain evidence="1 2">CGMCC 1.12159</strain>
    </source>
</reference>
<dbReference type="Pfam" id="PF05947">
    <property type="entry name" value="T6SS_TssF"/>
    <property type="match status" value="1"/>
</dbReference>
<evidence type="ECO:0000313" key="2">
    <source>
        <dbReference type="Proteomes" id="UP000036097"/>
    </source>
</evidence>
<dbReference type="Proteomes" id="UP000036097">
    <property type="component" value="Unassembled WGS sequence"/>
</dbReference>
<dbReference type="OrthoDB" id="9763676at2"/>
<dbReference type="AlphaFoldDB" id="A0A0J1GVL2"/>
<protein>
    <submittedName>
        <fullName evidence="1">Type VI secretion system protein ImpG</fullName>
    </submittedName>
</protein>
<gene>
    <name evidence="1" type="ORF">ABT56_18205</name>
</gene>
<dbReference type="PANTHER" id="PTHR35370:SF1">
    <property type="entry name" value="TYPE VI SECRETION SYSTEM COMPONENT TSSF1"/>
    <property type="match status" value="1"/>
</dbReference>
<evidence type="ECO:0000313" key="1">
    <source>
        <dbReference type="EMBL" id="KLV03738.1"/>
    </source>
</evidence>
<dbReference type="NCBIfam" id="TIGR03359">
    <property type="entry name" value="VI_chp_6"/>
    <property type="match status" value="1"/>
</dbReference>
<dbReference type="InterPro" id="IPR010272">
    <property type="entry name" value="T6SS_TssF"/>
</dbReference>
<sequence>MSDEILKYYNRELSYIRHMGADFAKRYPKVAGRLKLSDEHVEDPHVSRLVESFALLTAQTRRCLDDSFPELTEALIGQLYPDYHATIPSMAIIKMTTQNINDHGFILPRGSEVQGHVDGYKSCHFTTCYDTELWPVEVTKAAFENAPFKAPCANFKTQAQSVLKLTLSGEFESTPLFKLGIRNLRFYLNGQAQLSYSLYQLLFRSMVGIAIAPKGSSEASHYLQGRHVVSVGFEDEHEVVPYHKRSFSGYRLLVEHFLFPEKFLFFELRDLEPDWLGDNNEVDIYIYFNESNDFLPKQVTADNVLLGCTPIINLFEQQLESFTLQPVQDEYQLIPQYGDADICEVIRINEVKAYDKNDNCVNVAPFYGVGQANYLTENDMYWTLRREHSSWASGHDEPGCETYLSIVDTHTKPVDVDEYEHWLVTINALCSNRNLPARLPFGGGQPVMDVRLRSDSLKEVRCLTALTQPMRPKLLESTRWQFAKHLTLNQFSGEHGLETLKETLKLYDFEQTPQSKMLIEAITAMLVTPASARVVQDGRVGFCHGNDILLEFCNNELSGANLFFFGCILSQFFSQFTAVNSFTRLSVSFRGQLDWQYRWPACAGGKVLL</sequence>
<dbReference type="PATRIC" id="fig|1195763.3.peg.3888"/>
<accession>A0A0J1GVL2</accession>
<dbReference type="PIRSF" id="PIRSF028304">
    <property type="entry name" value="UCP028304"/>
    <property type="match status" value="1"/>
</dbReference>
<keyword evidence="2" id="KW-1185">Reference proteome</keyword>
<name>A0A0J1GVL2_9GAMM</name>
<dbReference type="EMBL" id="LDOT01000027">
    <property type="protein sequence ID" value="KLV03738.1"/>
    <property type="molecule type" value="Genomic_DNA"/>
</dbReference>
<dbReference type="RefSeq" id="WP_047880325.1">
    <property type="nucleotide sequence ID" value="NZ_LDOT01000027.1"/>
</dbReference>
<organism evidence="1 2">
    <name type="scientific">Photobacterium aquae</name>
    <dbReference type="NCBI Taxonomy" id="1195763"/>
    <lineage>
        <taxon>Bacteria</taxon>
        <taxon>Pseudomonadati</taxon>
        <taxon>Pseudomonadota</taxon>
        <taxon>Gammaproteobacteria</taxon>
        <taxon>Vibrionales</taxon>
        <taxon>Vibrionaceae</taxon>
        <taxon>Photobacterium</taxon>
    </lineage>
</organism>
<dbReference type="PANTHER" id="PTHR35370">
    <property type="entry name" value="CYTOPLASMIC PROTEIN-RELATED-RELATED"/>
    <property type="match status" value="1"/>
</dbReference>
<proteinExistence type="predicted"/>
<comment type="caution">
    <text evidence="1">The sequence shown here is derived from an EMBL/GenBank/DDBJ whole genome shotgun (WGS) entry which is preliminary data.</text>
</comment>
<dbReference type="STRING" id="1195763.ABT56_18205"/>